<accession>A0ABT6SHB2</accession>
<evidence type="ECO:0000313" key="2">
    <source>
        <dbReference type="Proteomes" id="UP001223978"/>
    </source>
</evidence>
<dbReference type="RefSeq" id="WP_282544575.1">
    <property type="nucleotide sequence ID" value="NZ_JASCIQ010000025.1"/>
</dbReference>
<sequence length="105" mass="11163">MARRERDQKQPPFGMPEGILLLETPEGWRHSVRTADGGTVCGRLSGVAVDADPAEARAAAAAMVVRSAREFHGADVEVSWDPSREPGAGWTAQVVIVDVAAGRAR</sequence>
<keyword evidence="2" id="KW-1185">Reference proteome</keyword>
<proteinExistence type="predicted"/>
<dbReference type="Proteomes" id="UP001223978">
    <property type="component" value="Unassembled WGS sequence"/>
</dbReference>
<protein>
    <recommendedName>
        <fullName evidence="3">DUF2188 domain-containing protein</fullName>
    </recommendedName>
</protein>
<name>A0ABT6SHB2_9ACTN</name>
<gene>
    <name evidence="1" type="ORF">QIS96_22895</name>
</gene>
<dbReference type="EMBL" id="JASCIQ010000025">
    <property type="protein sequence ID" value="MDI3406646.1"/>
    <property type="molecule type" value="Genomic_DNA"/>
</dbReference>
<evidence type="ECO:0008006" key="3">
    <source>
        <dbReference type="Google" id="ProtNLM"/>
    </source>
</evidence>
<reference evidence="1 2" key="1">
    <citation type="submission" date="2023-05" db="EMBL/GenBank/DDBJ databases">
        <title>Draft genome sequence of Streptomyces sp. B-S-A6 isolated from a cave soil in Thailand.</title>
        <authorList>
            <person name="Chamroensaksri N."/>
            <person name="Muangham S."/>
        </authorList>
    </citation>
    <scope>NUCLEOTIDE SEQUENCE [LARGE SCALE GENOMIC DNA]</scope>
    <source>
        <strain evidence="1 2">B-S-A6</strain>
    </source>
</reference>
<organism evidence="1 2">
    <name type="scientific">Streptomyces cavernicola</name>
    <dbReference type="NCBI Taxonomy" id="3043613"/>
    <lineage>
        <taxon>Bacteria</taxon>
        <taxon>Bacillati</taxon>
        <taxon>Actinomycetota</taxon>
        <taxon>Actinomycetes</taxon>
        <taxon>Kitasatosporales</taxon>
        <taxon>Streptomycetaceae</taxon>
        <taxon>Streptomyces</taxon>
    </lineage>
</organism>
<comment type="caution">
    <text evidence="1">The sequence shown here is derived from an EMBL/GenBank/DDBJ whole genome shotgun (WGS) entry which is preliminary data.</text>
</comment>
<evidence type="ECO:0000313" key="1">
    <source>
        <dbReference type="EMBL" id="MDI3406646.1"/>
    </source>
</evidence>